<feature type="region of interest" description="Disordered" evidence="1">
    <location>
        <begin position="1"/>
        <end position="33"/>
    </location>
</feature>
<dbReference type="EMBL" id="OMOF01000256">
    <property type="protein sequence ID" value="SPF45446.1"/>
    <property type="molecule type" value="Genomic_DNA"/>
</dbReference>
<accession>A0A2U3L0I0</accession>
<reference evidence="2" key="1">
    <citation type="submission" date="2018-02" db="EMBL/GenBank/DDBJ databases">
        <authorList>
            <person name="Cohen D.B."/>
            <person name="Kent A.D."/>
        </authorList>
    </citation>
    <scope>NUCLEOTIDE SEQUENCE [LARGE SCALE GENOMIC DNA]</scope>
    <source>
        <strain evidence="2">Peat soil MAG SbF1</strain>
    </source>
</reference>
<evidence type="ECO:0000256" key="1">
    <source>
        <dbReference type="SAM" id="MobiDB-lite"/>
    </source>
</evidence>
<sequence>MRSSRTLPRLDRCSHQRSSCAGRPNAAGAASPRYPHVREEASLAGLLGPLEQLGRGKTAARVCGSSKNWSACTLRPTLLYIDVPPWASTT</sequence>
<dbReference type="Proteomes" id="UP000238916">
    <property type="component" value="Unassembled WGS sequence"/>
</dbReference>
<evidence type="ECO:0000313" key="2">
    <source>
        <dbReference type="EMBL" id="SPF45446.1"/>
    </source>
</evidence>
<dbReference type="AlphaFoldDB" id="A0A2U3L0I0"/>
<name>A0A2U3L0I0_9FIRM</name>
<protein>
    <submittedName>
        <fullName evidence="2">Uncharacterized protein</fullName>
    </submittedName>
</protein>
<gene>
    <name evidence="2" type="ORF">SBF1_3290001</name>
</gene>
<organism evidence="2">
    <name type="scientific">Candidatus Desulfosporosinus infrequens</name>
    <dbReference type="NCBI Taxonomy" id="2043169"/>
    <lineage>
        <taxon>Bacteria</taxon>
        <taxon>Bacillati</taxon>
        <taxon>Bacillota</taxon>
        <taxon>Clostridia</taxon>
        <taxon>Eubacteriales</taxon>
        <taxon>Desulfitobacteriaceae</taxon>
        <taxon>Desulfosporosinus</taxon>
    </lineage>
</organism>
<proteinExistence type="predicted"/>